<dbReference type="Proteomes" id="UP000298416">
    <property type="component" value="Unassembled WGS sequence"/>
</dbReference>
<dbReference type="GO" id="GO:0008841">
    <property type="term" value="F:dihydrofolate synthase activity"/>
    <property type="evidence" value="ECO:0007669"/>
    <property type="project" value="TreeGrafter"/>
</dbReference>
<protein>
    <recommendedName>
        <fullName evidence="7">Mur ligase central domain-containing protein</fullName>
    </recommendedName>
</protein>
<keyword evidence="9" id="KW-1185">Reference proteome</keyword>
<dbReference type="InterPro" id="IPR036565">
    <property type="entry name" value="Mur-like_cat_sf"/>
</dbReference>
<evidence type="ECO:0000313" key="9">
    <source>
        <dbReference type="Proteomes" id="UP000298416"/>
    </source>
</evidence>
<dbReference type="GO" id="GO:0004326">
    <property type="term" value="F:tetrahydrofolylpolyglutamate synthase activity"/>
    <property type="evidence" value="ECO:0007669"/>
    <property type="project" value="InterPro"/>
</dbReference>
<dbReference type="Gene3D" id="3.90.190.20">
    <property type="entry name" value="Mur ligase, C-terminal domain"/>
    <property type="match status" value="1"/>
</dbReference>
<evidence type="ECO:0000256" key="2">
    <source>
        <dbReference type="ARBA" id="ARBA00022598"/>
    </source>
</evidence>
<dbReference type="InterPro" id="IPR013221">
    <property type="entry name" value="Mur_ligase_cen"/>
</dbReference>
<dbReference type="InterPro" id="IPR018109">
    <property type="entry name" value="Folylpolyglutamate_synth_CS"/>
</dbReference>
<dbReference type="NCBIfam" id="TIGR01499">
    <property type="entry name" value="folC"/>
    <property type="match status" value="1"/>
</dbReference>
<dbReference type="SUPFAM" id="SSF53244">
    <property type="entry name" value="MurD-like peptide ligases, peptide-binding domain"/>
    <property type="match status" value="1"/>
</dbReference>
<keyword evidence="5" id="KW-0067">ATP-binding</keyword>
<evidence type="ECO:0000259" key="7">
    <source>
        <dbReference type="Pfam" id="PF08245"/>
    </source>
</evidence>
<dbReference type="GO" id="GO:0046872">
    <property type="term" value="F:metal ion binding"/>
    <property type="evidence" value="ECO:0007669"/>
    <property type="project" value="UniProtKB-KW"/>
</dbReference>
<gene>
    <name evidence="8" type="ORF">SASPL_110783</name>
</gene>
<sequence length="640" mass="68602">MKVSSIACRFTALVLQPLFAKSRALPRASCRRLSTASTEAPEMDAFMEKLKNYEKIGVPKGAGTDSCDGFDLGRMRRLLHNLGSPQSKFKAIHIAGTKGKGSTAAFISSILCAEGYSVGCYTSPHIRSIRERITLGASGEAVPVKSLDSHFHKIKDELDIAIEREKGHLSQFEVFTAIALSLFAEERVQFAVVEAGLGGARDATNVFTSSDLAAAIITNIGEEHLAALGGSLQSIAVAKSGIIKEDRPLVLGGPFLPHIESIIREKALSLCSPVVSASDPGNRSVLKGFSGACQVPHQLCDILLLIESDLHVSIELFDLQLRLLGSHQLKNAITATCAALCLREQGPQQWIENVPVNAVVTEYGLIECVAGSLFDSKPQTYLAEAWWMLSDTSIRAGLESAYLVGRSQFLTSKEADKLGLPGATILLDGAHTKESAQALVDMVKMAYCDARLVFVVAMANDKDHTGFARALLSQKKKPNAVVGGAGGTVIFDSPDLVQNQQLICINTEEYVHPVLDIIYVEEAVCGCLEAVCFTEVDIAGDRSRTTSSSLLKCSWIKACREMDVGFLDCGAANYELIEDQFPESSRNMGSESILFVEGSLVDSIRFGHEVLCAKSASGSGIIVVTGSLHIVSAVLGCLET</sequence>
<dbReference type="Gene3D" id="3.40.1190.10">
    <property type="entry name" value="Mur-like, catalytic domain"/>
    <property type="match status" value="1"/>
</dbReference>
<dbReference type="PANTHER" id="PTHR11136">
    <property type="entry name" value="FOLYLPOLYGLUTAMATE SYNTHASE-RELATED"/>
    <property type="match status" value="1"/>
</dbReference>
<evidence type="ECO:0000256" key="1">
    <source>
        <dbReference type="ARBA" id="ARBA00008276"/>
    </source>
</evidence>
<dbReference type="EMBL" id="PNBA02000004">
    <property type="protein sequence ID" value="KAG6426558.1"/>
    <property type="molecule type" value="Genomic_DNA"/>
</dbReference>
<feature type="domain" description="Mur ligase central" evidence="7">
    <location>
        <begin position="94"/>
        <end position="339"/>
    </location>
</feature>
<evidence type="ECO:0000256" key="3">
    <source>
        <dbReference type="ARBA" id="ARBA00022723"/>
    </source>
</evidence>
<dbReference type="GO" id="GO:0005737">
    <property type="term" value="C:cytoplasm"/>
    <property type="evidence" value="ECO:0007669"/>
    <property type="project" value="TreeGrafter"/>
</dbReference>
<organism evidence="8">
    <name type="scientific">Salvia splendens</name>
    <name type="common">Scarlet sage</name>
    <dbReference type="NCBI Taxonomy" id="180675"/>
    <lineage>
        <taxon>Eukaryota</taxon>
        <taxon>Viridiplantae</taxon>
        <taxon>Streptophyta</taxon>
        <taxon>Embryophyta</taxon>
        <taxon>Tracheophyta</taxon>
        <taxon>Spermatophyta</taxon>
        <taxon>Magnoliopsida</taxon>
        <taxon>eudicotyledons</taxon>
        <taxon>Gunneridae</taxon>
        <taxon>Pentapetalae</taxon>
        <taxon>asterids</taxon>
        <taxon>lamiids</taxon>
        <taxon>Lamiales</taxon>
        <taxon>Lamiaceae</taxon>
        <taxon>Nepetoideae</taxon>
        <taxon>Mentheae</taxon>
        <taxon>Salviinae</taxon>
        <taxon>Salvia</taxon>
        <taxon>Salvia subgen. Calosphace</taxon>
        <taxon>core Calosphace</taxon>
    </lineage>
</organism>
<evidence type="ECO:0000256" key="6">
    <source>
        <dbReference type="ARBA" id="ARBA00022842"/>
    </source>
</evidence>
<dbReference type="InterPro" id="IPR001645">
    <property type="entry name" value="Folylpolyglutamate_synth"/>
</dbReference>
<evidence type="ECO:0000256" key="4">
    <source>
        <dbReference type="ARBA" id="ARBA00022741"/>
    </source>
</evidence>
<comment type="caution">
    <text evidence="8">The sequence shown here is derived from an EMBL/GenBank/DDBJ whole genome shotgun (WGS) entry which is preliminary data.</text>
</comment>
<comment type="similarity">
    <text evidence="1">Belongs to the folylpolyglutamate synthase family.</text>
</comment>
<dbReference type="PANTHER" id="PTHR11136:SF0">
    <property type="entry name" value="DIHYDROFOLATE SYNTHETASE-RELATED"/>
    <property type="match status" value="1"/>
</dbReference>
<keyword evidence="3" id="KW-0479">Metal-binding</keyword>
<name>A0A8X8YB61_SALSN</name>
<evidence type="ECO:0000313" key="8">
    <source>
        <dbReference type="EMBL" id="KAG6426558.1"/>
    </source>
</evidence>
<keyword evidence="4" id="KW-0547">Nucleotide-binding</keyword>
<accession>A0A8X8YB61</accession>
<keyword evidence="2" id="KW-0436">Ligase</keyword>
<reference evidence="8" key="1">
    <citation type="submission" date="2018-01" db="EMBL/GenBank/DDBJ databases">
        <authorList>
            <person name="Mao J.F."/>
        </authorList>
    </citation>
    <scope>NUCLEOTIDE SEQUENCE</scope>
    <source>
        <strain evidence="8">Huo1</strain>
        <tissue evidence="8">Leaf</tissue>
    </source>
</reference>
<reference evidence="8" key="2">
    <citation type="submission" date="2020-08" db="EMBL/GenBank/DDBJ databases">
        <title>Plant Genome Project.</title>
        <authorList>
            <person name="Zhang R.-G."/>
        </authorList>
    </citation>
    <scope>NUCLEOTIDE SEQUENCE</scope>
    <source>
        <strain evidence="8">Huo1</strain>
        <tissue evidence="8">Leaf</tissue>
    </source>
</reference>
<dbReference type="GO" id="GO:0005524">
    <property type="term" value="F:ATP binding"/>
    <property type="evidence" value="ECO:0007669"/>
    <property type="project" value="UniProtKB-KW"/>
</dbReference>
<proteinExistence type="inferred from homology"/>
<dbReference type="Pfam" id="PF08245">
    <property type="entry name" value="Mur_ligase_M"/>
    <property type="match status" value="1"/>
</dbReference>
<dbReference type="AlphaFoldDB" id="A0A8X8YB61"/>
<keyword evidence="6" id="KW-0460">Magnesium</keyword>
<dbReference type="InterPro" id="IPR036615">
    <property type="entry name" value="Mur_ligase_C_dom_sf"/>
</dbReference>
<dbReference type="SUPFAM" id="SSF53623">
    <property type="entry name" value="MurD-like peptide ligases, catalytic domain"/>
    <property type="match status" value="1"/>
</dbReference>
<dbReference type="PROSITE" id="PS01011">
    <property type="entry name" value="FOLYLPOLYGLU_SYNT_1"/>
    <property type="match status" value="1"/>
</dbReference>
<evidence type="ECO:0000256" key="5">
    <source>
        <dbReference type="ARBA" id="ARBA00022840"/>
    </source>
</evidence>